<sequence length="102" mass="11600">MNNIKYTITAMIILNSTLFSADTGFVKQVTGSVKIKRLNKTISVKKYDKVYKNDIVITKANSAVSIILDNGEVISLEEKRILHLNRQLSQKKNFKKHLSMCL</sequence>
<protein>
    <submittedName>
        <fullName evidence="1">Uncharacterized protein</fullName>
    </submittedName>
</protein>
<organism evidence="1">
    <name type="scientific">hydrothermal vent metagenome</name>
    <dbReference type="NCBI Taxonomy" id="652676"/>
    <lineage>
        <taxon>unclassified sequences</taxon>
        <taxon>metagenomes</taxon>
        <taxon>ecological metagenomes</taxon>
    </lineage>
</organism>
<dbReference type="AlphaFoldDB" id="A0A1W1CA47"/>
<evidence type="ECO:0000313" key="1">
    <source>
        <dbReference type="EMBL" id="SFV62571.1"/>
    </source>
</evidence>
<dbReference type="EMBL" id="FPHE01000116">
    <property type="protein sequence ID" value="SFV62571.1"/>
    <property type="molecule type" value="Genomic_DNA"/>
</dbReference>
<gene>
    <name evidence="1" type="ORF">MNB_SV-12-275</name>
</gene>
<name>A0A1W1CA47_9ZZZZ</name>
<reference evidence="1" key="1">
    <citation type="submission" date="2016-10" db="EMBL/GenBank/DDBJ databases">
        <authorList>
            <person name="de Groot N.N."/>
        </authorList>
    </citation>
    <scope>NUCLEOTIDE SEQUENCE</scope>
</reference>
<proteinExistence type="predicted"/>
<accession>A0A1W1CA47</accession>